<feature type="non-terminal residue" evidence="2">
    <location>
        <position position="71"/>
    </location>
</feature>
<dbReference type="GO" id="GO:0003677">
    <property type="term" value="F:DNA binding"/>
    <property type="evidence" value="ECO:0007669"/>
    <property type="project" value="InterPro"/>
</dbReference>
<dbReference type="EMBL" id="DNZF01000150">
    <property type="protein sequence ID" value="HBK53636.1"/>
    <property type="molecule type" value="Genomic_DNA"/>
</dbReference>
<dbReference type="PANTHER" id="PTHR43834">
    <property type="entry name" value="GTPASE DER"/>
    <property type="match status" value="1"/>
</dbReference>
<reference evidence="2 3" key="1">
    <citation type="journal article" date="2018" name="Nat. Biotechnol.">
        <title>A standardized bacterial taxonomy based on genome phylogeny substantially revises the tree of life.</title>
        <authorList>
            <person name="Parks D.H."/>
            <person name="Chuvochina M."/>
            <person name="Waite D.W."/>
            <person name="Rinke C."/>
            <person name="Skarshewski A."/>
            <person name="Chaumeil P.A."/>
            <person name="Hugenholtz P."/>
        </authorList>
    </citation>
    <scope>NUCLEOTIDE SEQUENCE [LARGE SCALE GENOMIC DNA]</scope>
    <source>
        <strain evidence="2">UBA10948</strain>
    </source>
</reference>
<dbReference type="Proteomes" id="UP000263273">
    <property type="component" value="Unassembled WGS sequence"/>
</dbReference>
<sequence>ALTKKRIFQVLEIVNFVAEQHHRRVNTAELNQVINEAMMLNPLPGGGGKRIKILYSTQVRVAPPTFVFFSN</sequence>
<proteinExistence type="predicted"/>
<dbReference type="SUPFAM" id="SSF82653">
    <property type="entry name" value="Probable GTPase Der, C-terminal domain"/>
    <property type="match status" value="1"/>
</dbReference>
<dbReference type="Gene3D" id="3.30.300.20">
    <property type="match status" value="1"/>
</dbReference>
<dbReference type="InterPro" id="IPR032859">
    <property type="entry name" value="KH_dom-like"/>
</dbReference>
<protein>
    <submittedName>
        <fullName evidence="2">Ribosome biogenesis GTPase Der</fullName>
    </submittedName>
</protein>
<name>A0A354YY44_9FIRM</name>
<accession>A0A354YY44</accession>
<comment type="caution">
    <text evidence="2">The sequence shown here is derived from an EMBL/GenBank/DDBJ whole genome shotgun (WGS) entry which is preliminary data.</text>
</comment>
<gene>
    <name evidence="2" type="ORF">DDZ44_06855</name>
</gene>
<dbReference type="InterPro" id="IPR015946">
    <property type="entry name" value="KH_dom-like_a/b"/>
</dbReference>
<evidence type="ECO:0000313" key="3">
    <source>
        <dbReference type="Proteomes" id="UP000263273"/>
    </source>
</evidence>
<dbReference type="PANTHER" id="PTHR43834:SF6">
    <property type="entry name" value="GTPASE DER"/>
    <property type="match status" value="1"/>
</dbReference>
<feature type="domain" description="GTPase Der C-terminal KH-domain-like" evidence="1">
    <location>
        <begin position="24"/>
        <end position="71"/>
    </location>
</feature>
<organism evidence="2 3">
    <name type="scientific">Syntrophomonas wolfei</name>
    <dbReference type="NCBI Taxonomy" id="863"/>
    <lineage>
        <taxon>Bacteria</taxon>
        <taxon>Bacillati</taxon>
        <taxon>Bacillota</taxon>
        <taxon>Clostridia</taxon>
        <taxon>Eubacteriales</taxon>
        <taxon>Syntrophomonadaceae</taxon>
        <taxon>Syntrophomonas</taxon>
    </lineage>
</organism>
<feature type="non-terminal residue" evidence="2">
    <location>
        <position position="1"/>
    </location>
</feature>
<evidence type="ECO:0000259" key="1">
    <source>
        <dbReference type="Pfam" id="PF14714"/>
    </source>
</evidence>
<evidence type="ECO:0000313" key="2">
    <source>
        <dbReference type="EMBL" id="HBK53636.1"/>
    </source>
</evidence>
<dbReference type="Pfam" id="PF14714">
    <property type="entry name" value="KH_dom-like"/>
    <property type="match status" value="1"/>
</dbReference>
<dbReference type="AlphaFoldDB" id="A0A354YY44"/>